<sequence>MASLTEKVIRLGFRCLDRASPEAAGRLAFSLFARTPSRKPQSPKEVAALAAAAPGMARAEMVRLAVPDGVVAAHVFAPKTEMVRRTVLMVHGYRSRAEYLLALAETLSTRGSRVVVLDLPGHGASTGRRLHLGMAVEAIDAAWRQFGPFDAMVGHSFGGASVLAAAAGAVITVPARVPARLVTIAAPSALPELFDWFSRRVGLSRQARAAFEAEVLRFSGRPLSWFNAGDMLAGIDAETLVIHAPDDKEVSFRNAEALAGAGRRARLMRADGFGHRRIVFAEPVLEAVGAFLAQDEAGQRPGTMSEPCEEAQPEDAAPQPARRIA</sequence>
<dbReference type="Proteomes" id="UP000246352">
    <property type="component" value="Unassembled WGS sequence"/>
</dbReference>
<dbReference type="PANTHER" id="PTHR43798">
    <property type="entry name" value="MONOACYLGLYCEROL LIPASE"/>
    <property type="match status" value="1"/>
</dbReference>
<dbReference type="InterPro" id="IPR050266">
    <property type="entry name" value="AB_hydrolase_sf"/>
</dbReference>
<dbReference type="RefSeq" id="WP_110030921.1">
    <property type="nucleotide sequence ID" value="NZ_QGTR01000001.1"/>
</dbReference>
<dbReference type="PRINTS" id="PR00111">
    <property type="entry name" value="ABHYDROLASE"/>
</dbReference>
<dbReference type="AlphaFoldDB" id="A0A317PSQ1"/>
<protein>
    <submittedName>
        <fullName evidence="3">Alpha-beta hydrolase superfamily lysophospholipase</fullName>
    </submittedName>
</protein>
<keyword evidence="3" id="KW-0378">Hydrolase</keyword>
<accession>A0A317PSQ1</accession>
<name>A0A317PSQ1_9HYPH</name>
<evidence type="ECO:0000256" key="1">
    <source>
        <dbReference type="SAM" id="MobiDB-lite"/>
    </source>
</evidence>
<gene>
    <name evidence="3" type="ORF">DFR52_1011191</name>
</gene>
<proteinExistence type="predicted"/>
<dbReference type="PANTHER" id="PTHR43798:SF33">
    <property type="entry name" value="HYDROLASE, PUTATIVE (AFU_ORTHOLOGUE AFUA_2G14860)-RELATED"/>
    <property type="match status" value="1"/>
</dbReference>
<dbReference type="InterPro" id="IPR000073">
    <property type="entry name" value="AB_hydrolase_1"/>
</dbReference>
<evidence type="ECO:0000259" key="2">
    <source>
        <dbReference type="Pfam" id="PF12697"/>
    </source>
</evidence>
<dbReference type="Gene3D" id="3.40.50.1820">
    <property type="entry name" value="alpha/beta hydrolase"/>
    <property type="match status" value="1"/>
</dbReference>
<dbReference type="EMBL" id="QGTR01000001">
    <property type="protein sequence ID" value="PWW04492.1"/>
    <property type="molecule type" value="Genomic_DNA"/>
</dbReference>
<dbReference type="SUPFAM" id="SSF53474">
    <property type="entry name" value="alpha/beta-Hydrolases"/>
    <property type="match status" value="1"/>
</dbReference>
<keyword evidence="4" id="KW-1185">Reference proteome</keyword>
<dbReference type="GO" id="GO:0016787">
    <property type="term" value="F:hydrolase activity"/>
    <property type="evidence" value="ECO:0007669"/>
    <property type="project" value="UniProtKB-KW"/>
</dbReference>
<dbReference type="GO" id="GO:0016020">
    <property type="term" value="C:membrane"/>
    <property type="evidence" value="ECO:0007669"/>
    <property type="project" value="TreeGrafter"/>
</dbReference>
<dbReference type="InterPro" id="IPR029058">
    <property type="entry name" value="AB_hydrolase_fold"/>
</dbReference>
<evidence type="ECO:0000313" key="4">
    <source>
        <dbReference type="Proteomes" id="UP000246352"/>
    </source>
</evidence>
<evidence type="ECO:0000313" key="3">
    <source>
        <dbReference type="EMBL" id="PWW04492.1"/>
    </source>
</evidence>
<dbReference type="OrthoDB" id="9785847at2"/>
<dbReference type="Pfam" id="PF12697">
    <property type="entry name" value="Abhydrolase_6"/>
    <property type="match status" value="1"/>
</dbReference>
<feature type="compositionally biased region" description="Low complexity" evidence="1">
    <location>
        <begin position="314"/>
        <end position="325"/>
    </location>
</feature>
<reference evidence="3 4" key="1">
    <citation type="submission" date="2018-05" db="EMBL/GenBank/DDBJ databases">
        <title>Genomic Encyclopedia of Type Strains, Phase IV (KMG-IV): sequencing the most valuable type-strain genomes for metagenomic binning, comparative biology and taxonomic classification.</title>
        <authorList>
            <person name="Goeker M."/>
        </authorList>
    </citation>
    <scope>NUCLEOTIDE SEQUENCE [LARGE SCALE GENOMIC DNA]</scope>
    <source>
        <strain evidence="3 4">DSM 16791</strain>
    </source>
</reference>
<feature type="domain" description="AB hydrolase-1" evidence="2">
    <location>
        <begin position="87"/>
        <end position="275"/>
    </location>
</feature>
<organism evidence="3 4">
    <name type="scientific">Hoeflea marina</name>
    <dbReference type="NCBI Taxonomy" id="274592"/>
    <lineage>
        <taxon>Bacteria</taxon>
        <taxon>Pseudomonadati</taxon>
        <taxon>Pseudomonadota</taxon>
        <taxon>Alphaproteobacteria</taxon>
        <taxon>Hyphomicrobiales</taxon>
        <taxon>Rhizobiaceae</taxon>
        <taxon>Hoeflea</taxon>
    </lineage>
</organism>
<comment type="caution">
    <text evidence="3">The sequence shown here is derived from an EMBL/GenBank/DDBJ whole genome shotgun (WGS) entry which is preliminary data.</text>
</comment>
<feature type="region of interest" description="Disordered" evidence="1">
    <location>
        <begin position="296"/>
        <end position="325"/>
    </location>
</feature>